<dbReference type="PANTHER" id="PTHR43272:SF107">
    <property type="entry name" value="LONG-CHAIN-FATTY-ACID--COA LIGASE 5"/>
    <property type="match status" value="1"/>
</dbReference>
<dbReference type="GO" id="GO:0005783">
    <property type="term" value="C:endoplasmic reticulum"/>
    <property type="evidence" value="ECO:0007669"/>
    <property type="project" value="TreeGrafter"/>
</dbReference>
<dbReference type="EMBL" id="UXUI01007269">
    <property type="protein sequence ID" value="VDD86665.1"/>
    <property type="molecule type" value="Genomic_DNA"/>
</dbReference>
<accession>A0A0N4UX52</accession>
<evidence type="ECO:0000256" key="11">
    <source>
        <dbReference type="ARBA" id="ARBA00024565"/>
    </source>
</evidence>
<keyword evidence="2 13" id="KW-0436">Ligase</keyword>
<dbReference type="EC" id="6.2.1.3" evidence="13"/>
<dbReference type="InterPro" id="IPR045311">
    <property type="entry name" value="LC-FACS_euk"/>
</dbReference>
<keyword evidence="13" id="KW-0443">Lipid metabolism</keyword>
<evidence type="ECO:0000256" key="7">
    <source>
        <dbReference type="ARBA" id="ARBA00024484"/>
    </source>
</evidence>
<proteinExistence type="inferred from homology"/>
<evidence type="ECO:0000256" key="10">
    <source>
        <dbReference type="ARBA" id="ARBA00024548"/>
    </source>
</evidence>
<dbReference type="GO" id="GO:0016020">
    <property type="term" value="C:membrane"/>
    <property type="evidence" value="ECO:0007669"/>
    <property type="project" value="TreeGrafter"/>
</dbReference>
<comment type="catalytic activity">
    <reaction evidence="11">
        <text>(E)-hexadec-2-enoate + ATP + CoA = (2E)-hexadecenoyl-CoA + AMP + diphosphate</text>
        <dbReference type="Rhea" id="RHEA:36139"/>
        <dbReference type="ChEBI" id="CHEBI:30616"/>
        <dbReference type="ChEBI" id="CHEBI:33019"/>
        <dbReference type="ChEBI" id="CHEBI:57287"/>
        <dbReference type="ChEBI" id="CHEBI:61526"/>
        <dbReference type="ChEBI" id="CHEBI:72745"/>
        <dbReference type="ChEBI" id="CHEBI:456215"/>
    </reaction>
    <physiologicalReaction direction="left-to-right" evidence="11">
        <dbReference type="Rhea" id="RHEA:36140"/>
    </physiologicalReaction>
</comment>
<reference evidence="15 16" key="2">
    <citation type="submission" date="2018-10" db="EMBL/GenBank/DDBJ databases">
        <authorList>
            <consortium name="Pathogen Informatics"/>
        </authorList>
    </citation>
    <scope>NUCLEOTIDE SEQUENCE [LARGE SCALE GENOMIC DNA]</scope>
</reference>
<evidence type="ECO:0000256" key="8">
    <source>
        <dbReference type="ARBA" id="ARBA00024495"/>
    </source>
</evidence>
<keyword evidence="3 13" id="KW-0547">Nucleotide-binding</keyword>
<dbReference type="GO" id="GO:0005524">
    <property type="term" value="F:ATP binding"/>
    <property type="evidence" value="ECO:0007669"/>
    <property type="project" value="UniProtKB-KW"/>
</dbReference>
<evidence type="ECO:0000256" key="12">
    <source>
        <dbReference type="ARBA" id="ARBA00049139"/>
    </source>
</evidence>
<dbReference type="CDD" id="cd05927">
    <property type="entry name" value="LC-FACS_euk"/>
    <property type="match status" value="1"/>
</dbReference>
<comment type="similarity">
    <text evidence="1 13">Belongs to the ATP-dependent AMP-binding enzyme family.</text>
</comment>
<dbReference type="WBParaSite" id="EVEC_0000210001-mRNA-1">
    <property type="protein sequence ID" value="EVEC_0000210001-mRNA-1"/>
    <property type="gene ID" value="EVEC_0000210001"/>
</dbReference>
<dbReference type="Pfam" id="PF00501">
    <property type="entry name" value="AMP-binding"/>
    <property type="match status" value="1"/>
</dbReference>
<evidence type="ECO:0000256" key="4">
    <source>
        <dbReference type="ARBA" id="ARBA00022832"/>
    </source>
</evidence>
<evidence type="ECO:0000256" key="9">
    <source>
        <dbReference type="ARBA" id="ARBA00024532"/>
    </source>
</evidence>
<comment type="catalytic activity">
    <reaction evidence="12">
        <text>hexadecanoate + ATP + CoA = hexadecanoyl-CoA + AMP + diphosphate</text>
        <dbReference type="Rhea" id="RHEA:30751"/>
        <dbReference type="ChEBI" id="CHEBI:7896"/>
        <dbReference type="ChEBI" id="CHEBI:30616"/>
        <dbReference type="ChEBI" id="CHEBI:33019"/>
        <dbReference type="ChEBI" id="CHEBI:57287"/>
        <dbReference type="ChEBI" id="CHEBI:57379"/>
        <dbReference type="ChEBI" id="CHEBI:456215"/>
    </reaction>
    <physiologicalReaction direction="left-to-right" evidence="12">
        <dbReference type="Rhea" id="RHEA:30752"/>
    </physiologicalReaction>
</comment>
<dbReference type="InterPro" id="IPR020845">
    <property type="entry name" value="AMP-binding_CS"/>
</dbReference>
<protein>
    <recommendedName>
        <fullName evidence="13">Long-chain-fatty-acid--CoA ligase</fullName>
        <ecNumber evidence="13">6.2.1.3</ecNumber>
    </recommendedName>
</protein>
<dbReference type="OrthoDB" id="1700726at2759"/>
<organism evidence="17">
    <name type="scientific">Enterobius vermicularis</name>
    <name type="common">Human pinworm</name>
    <dbReference type="NCBI Taxonomy" id="51028"/>
    <lineage>
        <taxon>Eukaryota</taxon>
        <taxon>Metazoa</taxon>
        <taxon>Ecdysozoa</taxon>
        <taxon>Nematoda</taxon>
        <taxon>Chromadorea</taxon>
        <taxon>Rhabditida</taxon>
        <taxon>Spirurina</taxon>
        <taxon>Oxyuridomorpha</taxon>
        <taxon>Oxyuroidea</taxon>
        <taxon>Oxyuridae</taxon>
        <taxon>Enterobius</taxon>
    </lineage>
</organism>
<sequence>MIRNWWTSGKSRLKLEPIVNLKHQTRELPDGSRISELLETDELVPYLHEDARTIYDSVLRGLRLSNNGPMLGSRVKQEDGSEPYVWLTYQEVIDRADILSYGLISQNLLCRRNNYIGLFAKNCPEWIIVELSTYRTGSVLVPLYETLGSDALTFIINQTEMELIFCDTEERATAVLKKKSQCRLLKTIIIMEQISTELSRMAVNNGVDIRSFSSLEILGKSLSQKPLLKVPQPEDVCTICYTSGTTGTPKGVVLTHANVIACMTARSYVRNVNLSCKDVVISFLPLAHMYERIIEYIFYQLGASIGFFRGDIRALAEDFKELRPTIVALVPRVLNRVYDKVMSELNKSFFKKTVFGTALAFKKRDIKNGVLRNNTIFDRLVFKKIREGLGGHVKLIICGSAPLAENVMRFARSAMGCVVLEGYGQTECVAACTLGLEADSTAGHVGIPSICNAIKLMDAPEIGYFASNQVGEICIKGYNVFKGYFKNESLTKEVYDKNGWLHTGDIGQWLSNGTLKIIDRKKHIFKLSQGEYISPEKIENVYLLSKFVSQLFVHGDSLRTALVGVVVPDPECLSRALSERCNIRGKSFKEICCLVEAKKILFEEMTTFGKKAGLCSFEQVKAIHLYPELFSVENGLLTPTLKNKRPNLKKFFSTQIQEMYSDLT</sequence>
<evidence type="ECO:0000256" key="6">
    <source>
        <dbReference type="ARBA" id="ARBA00024469"/>
    </source>
</evidence>
<evidence type="ECO:0000256" key="3">
    <source>
        <dbReference type="ARBA" id="ARBA00022741"/>
    </source>
</evidence>
<dbReference type="PROSITE" id="PS00455">
    <property type="entry name" value="AMP_BINDING"/>
    <property type="match status" value="1"/>
</dbReference>
<reference evidence="17" key="1">
    <citation type="submission" date="2017-02" db="UniProtKB">
        <authorList>
            <consortium name="WormBaseParasite"/>
        </authorList>
    </citation>
    <scope>IDENTIFICATION</scope>
</reference>
<evidence type="ECO:0000256" key="1">
    <source>
        <dbReference type="ARBA" id="ARBA00006432"/>
    </source>
</evidence>
<evidence type="ECO:0000313" key="15">
    <source>
        <dbReference type="EMBL" id="VDD86665.1"/>
    </source>
</evidence>
<evidence type="ECO:0000256" key="2">
    <source>
        <dbReference type="ARBA" id="ARBA00022598"/>
    </source>
</evidence>
<dbReference type="Proteomes" id="UP000274131">
    <property type="component" value="Unassembled WGS sequence"/>
</dbReference>
<dbReference type="PANTHER" id="PTHR43272">
    <property type="entry name" value="LONG-CHAIN-FATTY-ACID--COA LIGASE"/>
    <property type="match status" value="1"/>
</dbReference>
<comment type="catalytic activity">
    <reaction evidence="9">
        <text>15-hydroxy-(5Z,8Z,11Z,13E)-eicosatetraenoate + ATP + CoA = 15-hydroxy-(5Z,8Z,11Z,13E)-eicosatetraenoyl-CoA + AMP + diphosphate</text>
        <dbReference type="Rhea" id="RHEA:52116"/>
        <dbReference type="ChEBI" id="CHEBI:30616"/>
        <dbReference type="ChEBI" id="CHEBI:33019"/>
        <dbReference type="ChEBI" id="CHEBI:57287"/>
        <dbReference type="ChEBI" id="CHEBI:78832"/>
        <dbReference type="ChEBI" id="CHEBI:136409"/>
        <dbReference type="ChEBI" id="CHEBI:456215"/>
    </reaction>
    <physiologicalReaction direction="left-to-right" evidence="9">
        <dbReference type="Rhea" id="RHEA:52117"/>
    </physiologicalReaction>
</comment>
<dbReference type="GO" id="GO:0047676">
    <property type="term" value="F:arachidonate-CoA ligase activity"/>
    <property type="evidence" value="ECO:0007669"/>
    <property type="project" value="UniProtKB-EC"/>
</dbReference>
<comment type="catalytic activity">
    <reaction evidence="10">
        <text>(5Z,8Z,11Z,14Z)-eicosatetraenoate + ATP + CoA = (5Z,8Z,11Z,14Z)-eicosatetraenoyl-CoA + AMP + diphosphate</text>
        <dbReference type="Rhea" id="RHEA:19713"/>
        <dbReference type="ChEBI" id="CHEBI:30616"/>
        <dbReference type="ChEBI" id="CHEBI:32395"/>
        <dbReference type="ChEBI" id="CHEBI:33019"/>
        <dbReference type="ChEBI" id="CHEBI:57287"/>
        <dbReference type="ChEBI" id="CHEBI:57368"/>
        <dbReference type="ChEBI" id="CHEBI:456215"/>
        <dbReference type="EC" id="6.2.1.15"/>
    </reaction>
    <physiologicalReaction direction="left-to-right" evidence="10">
        <dbReference type="Rhea" id="RHEA:19714"/>
    </physiologicalReaction>
</comment>
<dbReference type="SUPFAM" id="SSF56801">
    <property type="entry name" value="Acetyl-CoA synthetase-like"/>
    <property type="match status" value="1"/>
</dbReference>
<name>A0A0N4UX52_ENTVE</name>
<evidence type="ECO:0000256" key="13">
    <source>
        <dbReference type="RuleBase" id="RU369030"/>
    </source>
</evidence>
<comment type="catalytic activity">
    <reaction evidence="7">
        <text>a long-chain fatty acid + ATP + CoA = a long-chain fatty acyl-CoA + AMP + diphosphate</text>
        <dbReference type="Rhea" id="RHEA:15421"/>
        <dbReference type="ChEBI" id="CHEBI:30616"/>
        <dbReference type="ChEBI" id="CHEBI:33019"/>
        <dbReference type="ChEBI" id="CHEBI:57287"/>
        <dbReference type="ChEBI" id="CHEBI:57560"/>
        <dbReference type="ChEBI" id="CHEBI:83139"/>
        <dbReference type="ChEBI" id="CHEBI:456215"/>
        <dbReference type="EC" id="6.2.1.3"/>
    </reaction>
    <physiologicalReaction direction="left-to-right" evidence="7">
        <dbReference type="Rhea" id="RHEA:15422"/>
    </physiologicalReaction>
</comment>
<comment type="catalytic activity">
    <reaction evidence="6">
        <text>5-hydroxy-(6E,8Z,11Z,14Z)-eicosatetraenoate + ATP + CoA = 5-hydroxy-(6E,8Z,11Z,14Z)-eicosatetraenoyl-CoA + AMP + diphosphate</text>
        <dbReference type="Rhea" id="RHEA:52108"/>
        <dbReference type="ChEBI" id="CHEBI:30616"/>
        <dbReference type="ChEBI" id="CHEBI:33019"/>
        <dbReference type="ChEBI" id="CHEBI:57287"/>
        <dbReference type="ChEBI" id="CHEBI:65341"/>
        <dbReference type="ChEBI" id="CHEBI:136407"/>
        <dbReference type="ChEBI" id="CHEBI:456215"/>
    </reaction>
    <physiologicalReaction direction="left-to-right" evidence="6">
        <dbReference type="Rhea" id="RHEA:52109"/>
    </physiologicalReaction>
</comment>
<keyword evidence="4 13" id="KW-0276">Fatty acid metabolism</keyword>
<feature type="domain" description="AMP-dependent synthetase/ligase" evidence="14">
    <location>
        <begin position="83"/>
        <end position="485"/>
    </location>
</feature>
<dbReference type="STRING" id="51028.A0A0N4UX52"/>
<keyword evidence="5 13" id="KW-0067">ATP-binding</keyword>
<evidence type="ECO:0000313" key="17">
    <source>
        <dbReference type="WBParaSite" id="EVEC_0000210001-mRNA-1"/>
    </source>
</evidence>
<dbReference type="InterPro" id="IPR000873">
    <property type="entry name" value="AMP-dep_synth/lig_dom"/>
</dbReference>
<dbReference type="AlphaFoldDB" id="A0A0N4UX52"/>
<dbReference type="Gene3D" id="3.40.50.12780">
    <property type="entry name" value="N-terminal domain of ligase-like"/>
    <property type="match status" value="1"/>
</dbReference>
<evidence type="ECO:0000259" key="14">
    <source>
        <dbReference type="Pfam" id="PF00501"/>
    </source>
</evidence>
<keyword evidence="16" id="KW-1185">Reference proteome</keyword>
<comment type="catalytic activity">
    <reaction evidence="8">
        <text>12-hydroxy-(5Z,8Z,10E,14Z)-eicosatetraenoate + ATP + CoA = 12-hydroxy-(5Z,8Z,10E,14Z)-eicosatetraenoyl-CoA + AMP + diphosphate</text>
        <dbReference type="Rhea" id="RHEA:52112"/>
        <dbReference type="ChEBI" id="CHEBI:30616"/>
        <dbReference type="ChEBI" id="CHEBI:33019"/>
        <dbReference type="ChEBI" id="CHEBI:57287"/>
        <dbReference type="ChEBI" id="CHEBI:90718"/>
        <dbReference type="ChEBI" id="CHEBI:136408"/>
        <dbReference type="ChEBI" id="CHEBI:456215"/>
    </reaction>
    <physiologicalReaction direction="left-to-right" evidence="8">
        <dbReference type="Rhea" id="RHEA:52113"/>
    </physiologicalReaction>
</comment>
<evidence type="ECO:0000313" key="16">
    <source>
        <dbReference type="Proteomes" id="UP000274131"/>
    </source>
</evidence>
<evidence type="ECO:0000256" key="5">
    <source>
        <dbReference type="ARBA" id="ARBA00022840"/>
    </source>
</evidence>
<gene>
    <name evidence="15" type="ORF">EVEC_LOCUS1808</name>
</gene>
<dbReference type="InterPro" id="IPR042099">
    <property type="entry name" value="ANL_N_sf"/>
</dbReference>
<comment type="function">
    <text evidence="13">Catalyzes the conversion of long-chain fatty acids to their active form acyl-CoAs for both synthesis of cellular lipids, and degradation via beta-oxidation.</text>
</comment>